<dbReference type="InterPro" id="IPR012337">
    <property type="entry name" value="RNaseH-like_sf"/>
</dbReference>
<protein>
    <recommendedName>
        <fullName evidence="1">RNase H type-1 domain-containing protein</fullName>
    </recommendedName>
</protein>
<organism evidence="2">
    <name type="scientific">Sesamum calycinum</name>
    <dbReference type="NCBI Taxonomy" id="2727403"/>
    <lineage>
        <taxon>Eukaryota</taxon>
        <taxon>Viridiplantae</taxon>
        <taxon>Streptophyta</taxon>
        <taxon>Embryophyta</taxon>
        <taxon>Tracheophyta</taxon>
        <taxon>Spermatophyta</taxon>
        <taxon>Magnoliopsida</taxon>
        <taxon>eudicotyledons</taxon>
        <taxon>Gunneridae</taxon>
        <taxon>Pentapetalae</taxon>
        <taxon>asterids</taxon>
        <taxon>lamiids</taxon>
        <taxon>Lamiales</taxon>
        <taxon>Pedaliaceae</taxon>
        <taxon>Sesamum</taxon>
    </lineage>
</organism>
<sequence>MEEAKEIEGAPPKVPPAEELLNVELCSEIQRKSLELVLKWRILFKKKSFNVYANGEANAKGQYTPIKKMALALVITPGNCARISPHTLGTHGGGPQGGKWLLHVDGSSRTQGSSASVVITSPYGEDLEFAIKFRFKASSNEVEYEALVIGMRMAHEVRPRLLVTYSDSQLIVK</sequence>
<dbReference type="Gene3D" id="3.30.420.10">
    <property type="entry name" value="Ribonuclease H-like superfamily/Ribonuclease H"/>
    <property type="match status" value="1"/>
</dbReference>
<dbReference type="SUPFAM" id="SSF53098">
    <property type="entry name" value="Ribonuclease H-like"/>
    <property type="match status" value="1"/>
</dbReference>
<gene>
    <name evidence="2" type="ORF">Scaly_2517300</name>
</gene>
<dbReference type="GO" id="GO:0004523">
    <property type="term" value="F:RNA-DNA hybrid ribonuclease activity"/>
    <property type="evidence" value="ECO:0007669"/>
    <property type="project" value="InterPro"/>
</dbReference>
<dbReference type="AlphaFoldDB" id="A0AAW2LUR2"/>
<reference evidence="2" key="2">
    <citation type="journal article" date="2024" name="Plant">
        <title>Genomic evolution and insights into agronomic trait innovations of Sesamum species.</title>
        <authorList>
            <person name="Miao H."/>
            <person name="Wang L."/>
            <person name="Qu L."/>
            <person name="Liu H."/>
            <person name="Sun Y."/>
            <person name="Le M."/>
            <person name="Wang Q."/>
            <person name="Wei S."/>
            <person name="Zheng Y."/>
            <person name="Lin W."/>
            <person name="Duan Y."/>
            <person name="Cao H."/>
            <person name="Xiong S."/>
            <person name="Wang X."/>
            <person name="Wei L."/>
            <person name="Li C."/>
            <person name="Ma Q."/>
            <person name="Ju M."/>
            <person name="Zhao R."/>
            <person name="Li G."/>
            <person name="Mu C."/>
            <person name="Tian Q."/>
            <person name="Mei H."/>
            <person name="Zhang T."/>
            <person name="Gao T."/>
            <person name="Zhang H."/>
        </authorList>
    </citation>
    <scope>NUCLEOTIDE SEQUENCE</scope>
    <source>
        <strain evidence="2">KEN8</strain>
    </source>
</reference>
<dbReference type="GO" id="GO:0003676">
    <property type="term" value="F:nucleic acid binding"/>
    <property type="evidence" value="ECO:0007669"/>
    <property type="project" value="InterPro"/>
</dbReference>
<name>A0AAW2LUR2_9LAMI</name>
<dbReference type="EMBL" id="JACGWM010000016">
    <property type="protein sequence ID" value="KAL0322209.1"/>
    <property type="molecule type" value="Genomic_DNA"/>
</dbReference>
<dbReference type="InterPro" id="IPR036397">
    <property type="entry name" value="RNaseH_sf"/>
</dbReference>
<proteinExistence type="predicted"/>
<dbReference type="Pfam" id="PF13456">
    <property type="entry name" value="RVT_3"/>
    <property type="match status" value="1"/>
</dbReference>
<evidence type="ECO:0000259" key="1">
    <source>
        <dbReference type="Pfam" id="PF13456"/>
    </source>
</evidence>
<comment type="caution">
    <text evidence="2">The sequence shown here is derived from an EMBL/GenBank/DDBJ whole genome shotgun (WGS) entry which is preliminary data.</text>
</comment>
<feature type="domain" description="RNase H type-1" evidence="1">
    <location>
        <begin position="104"/>
        <end position="173"/>
    </location>
</feature>
<dbReference type="InterPro" id="IPR002156">
    <property type="entry name" value="RNaseH_domain"/>
</dbReference>
<reference evidence="2" key="1">
    <citation type="submission" date="2020-06" db="EMBL/GenBank/DDBJ databases">
        <authorList>
            <person name="Li T."/>
            <person name="Hu X."/>
            <person name="Zhang T."/>
            <person name="Song X."/>
            <person name="Zhang H."/>
            <person name="Dai N."/>
            <person name="Sheng W."/>
            <person name="Hou X."/>
            <person name="Wei L."/>
        </authorList>
    </citation>
    <scope>NUCLEOTIDE SEQUENCE</scope>
    <source>
        <strain evidence="2">KEN8</strain>
        <tissue evidence="2">Leaf</tissue>
    </source>
</reference>
<dbReference type="PANTHER" id="PTHR48475:SF2">
    <property type="entry name" value="RIBONUCLEASE H"/>
    <property type="match status" value="1"/>
</dbReference>
<evidence type="ECO:0000313" key="2">
    <source>
        <dbReference type="EMBL" id="KAL0322209.1"/>
    </source>
</evidence>
<dbReference type="PANTHER" id="PTHR48475">
    <property type="entry name" value="RIBONUCLEASE H"/>
    <property type="match status" value="1"/>
</dbReference>
<accession>A0AAW2LUR2</accession>